<dbReference type="EnsemblPlants" id="OB0083G10020.1">
    <property type="protein sequence ID" value="OB0083G10020.1"/>
    <property type="gene ID" value="OB0083G10020"/>
</dbReference>
<dbReference type="Gramene" id="OB0083G10020.1">
    <property type="protein sequence ID" value="OB0083G10020.1"/>
    <property type="gene ID" value="OB0083G10020"/>
</dbReference>
<accession>J3KUV4</accession>
<evidence type="ECO:0000256" key="1">
    <source>
        <dbReference type="SAM" id="MobiDB-lite"/>
    </source>
</evidence>
<evidence type="ECO:0000313" key="2">
    <source>
        <dbReference type="EnsemblPlants" id="OB0083G10020.1"/>
    </source>
</evidence>
<organism evidence="2">
    <name type="scientific">Oryza brachyantha</name>
    <name type="common">malo sina</name>
    <dbReference type="NCBI Taxonomy" id="4533"/>
    <lineage>
        <taxon>Eukaryota</taxon>
        <taxon>Viridiplantae</taxon>
        <taxon>Streptophyta</taxon>
        <taxon>Embryophyta</taxon>
        <taxon>Tracheophyta</taxon>
        <taxon>Spermatophyta</taxon>
        <taxon>Magnoliopsida</taxon>
        <taxon>Liliopsida</taxon>
        <taxon>Poales</taxon>
        <taxon>Poaceae</taxon>
        <taxon>BOP clade</taxon>
        <taxon>Oryzoideae</taxon>
        <taxon>Oryzeae</taxon>
        <taxon>Oryzinae</taxon>
        <taxon>Oryza</taxon>
    </lineage>
</organism>
<dbReference type="Proteomes" id="UP000006038">
    <property type="component" value="Unassembled WGS sequence"/>
</dbReference>
<reference evidence="2" key="1">
    <citation type="submission" date="2015-06" db="UniProtKB">
        <authorList>
            <consortium name="EnsemblPlants"/>
        </authorList>
    </citation>
    <scope>IDENTIFICATION</scope>
</reference>
<dbReference type="AlphaFoldDB" id="J3KUV4"/>
<keyword evidence="3" id="KW-1185">Reference proteome</keyword>
<evidence type="ECO:0000313" key="3">
    <source>
        <dbReference type="Proteomes" id="UP000006038"/>
    </source>
</evidence>
<sequence length="58" mass="6698">MFYPQIAFISLKECTEICKQRYRAEHKTISMRLCPSNSQAAKVDANHDDQSGNKDKHI</sequence>
<feature type="region of interest" description="Disordered" evidence="1">
    <location>
        <begin position="38"/>
        <end position="58"/>
    </location>
</feature>
<feature type="compositionally biased region" description="Basic and acidic residues" evidence="1">
    <location>
        <begin position="44"/>
        <end position="58"/>
    </location>
</feature>
<name>J3KUV4_ORYBR</name>
<dbReference type="HOGENOM" id="CLU_2985181_0_0_1"/>
<protein>
    <submittedName>
        <fullName evidence="2">Uncharacterized protein</fullName>
    </submittedName>
</protein>
<proteinExistence type="predicted"/>